<feature type="transmembrane region" description="Helical" evidence="1">
    <location>
        <begin position="92"/>
        <end position="116"/>
    </location>
</feature>
<dbReference type="NCBIfam" id="TIGR03732">
    <property type="entry name" value="lanti_perm_MutE"/>
    <property type="match status" value="1"/>
</dbReference>
<feature type="transmembrane region" description="Helical" evidence="1">
    <location>
        <begin position="218"/>
        <end position="237"/>
    </location>
</feature>
<feature type="transmembrane region" description="Helical" evidence="1">
    <location>
        <begin position="157"/>
        <end position="181"/>
    </location>
</feature>
<dbReference type="InterPro" id="IPR021205">
    <property type="entry name" value="Lanti_perm_SpaE/MutE/EpiE-like"/>
</dbReference>
<dbReference type="EMBL" id="JAGGJX010000001">
    <property type="protein sequence ID" value="MBP1854752.1"/>
    <property type="molecule type" value="Genomic_DNA"/>
</dbReference>
<keyword evidence="3" id="KW-1185">Reference proteome</keyword>
<dbReference type="RefSeq" id="WP_209456215.1">
    <property type="nucleotide sequence ID" value="NZ_BAAACS010000013.1"/>
</dbReference>
<sequence>MLNYLKSENLKMKRTFGKKLIFILPLALLALTLSLGAMYFQVNSLNWWYTTLLPGLIALYSAMVNQKENKKLSYRAVLSLPVDMQKVWISKIILILLSISVASAFVVLGVFVGGLFLPKLIDYTTSQILLAFVAMVVTTMWQIPLCLFIAKRFGFMLTLLFNVVLSIFGTITAVESLWWLYPYAWTPRIMTTIVKILPNGLLAEPSNSMIDTSTVPTVLLSSLITFTLVTFITTRWFKGQEVK</sequence>
<reference evidence="2 3" key="1">
    <citation type="submission" date="2021-03" db="EMBL/GenBank/DDBJ databases">
        <title>Genomic Encyclopedia of Type Strains, Phase IV (KMG-IV): sequencing the most valuable type-strain genomes for metagenomic binning, comparative biology and taxonomic classification.</title>
        <authorList>
            <person name="Goeker M."/>
        </authorList>
    </citation>
    <scope>NUCLEOTIDE SEQUENCE [LARGE SCALE GENOMIC DNA]</scope>
    <source>
        <strain evidence="2 3">DSM 1289</strain>
    </source>
</reference>
<evidence type="ECO:0000313" key="2">
    <source>
        <dbReference type="EMBL" id="MBP1854752.1"/>
    </source>
</evidence>
<dbReference type="Proteomes" id="UP000767291">
    <property type="component" value="Unassembled WGS sequence"/>
</dbReference>
<feature type="transmembrane region" description="Helical" evidence="1">
    <location>
        <begin position="46"/>
        <end position="65"/>
    </location>
</feature>
<name>A0ABS4E9Y3_9FIRM</name>
<dbReference type="CDD" id="cd21807">
    <property type="entry name" value="ABC-2_lan_permease_MutE_EpiE-like"/>
    <property type="match status" value="1"/>
</dbReference>
<proteinExistence type="predicted"/>
<accession>A0ABS4E9Y3</accession>
<evidence type="ECO:0000256" key="1">
    <source>
        <dbReference type="SAM" id="Phobius"/>
    </source>
</evidence>
<feature type="transmembrane region" description="Helical" evidence="1">
    <location>
        <begin position="128"/>
        <end position="150"/>
    </location>
</feature>
<protein>
    <submittedName>
        <fullName evidence="2">ABC-2 type transport system permease protein</fullName>
    </submittedName>
</protein>
<evidence type="ECO:0000313" key="3">
    <source>
        <dbReference type="Proteomes" id="UP000767291"/>
    </source>
</evidence>
<keyword evidence="1" id="KW-0812">Transmembrane</keyword>
<dbReference type="Pfam" id="PF12730">
    <property type="entry name" value="ABC2_membrane_4"/>
    <property type="match status" value="1"/>
</dbReference>
<keyword evidence="1" id="KW-1133">Transmembrane helix</keyword>
<comment type="caution">
    <text evidence="2">The sequence shown here is derived from an EMBL/GenBank/DDBJ whole genome shotgun (WGS) entry which is preliminary data.</text>
</comment>
<gene>
    <name evidence="2" type="ORF">J2Z43_001142</name>
</gene>
<organism evidence="2 3">
    <name type="scientific">Metaclostridioides mangenotii</name>
    <dbReference type="NCBI Taxonomy" id="1540"/>
    <lineage>
        <taxon>Bacteria</taxon>
        <taxon>Bacillati</taxon>
        <taxon>Bacillota</taxon>
        <taxon>Clostridia</taxon>
        <taxon>Peptostreptococcales</taxon>
        <taxon>Peptostreptococcaceae</taxon>
        <taxon>Metaclostridioides</taxon>
    </lineage>
</organism>
<keyword evidence="1" id="KW-0472">Membrane</keyword>